<dbReference type="OrthoDB" id="7505503at2"/>
<dbReference type="Proteomes" id="UP000285092">
    <property type="component" value="Unassembled WGS sequence"/>
</dbReference>
<dbReference type="RefSeq" id="WP_119512488.1">
    <property type="nucleotide sequence ID" value="NZ_QXFK01000014.1"/>
</dbReference>
<evidence type="ECO:0000313" key="3">
    <source>
        <dbReference type="Proteomes" id="UP000285092"/>
    </source>
</evidence>
<dbReference type="AlphaFoldDB" id="A0A418NJZ4"/>
<feature type="signal peptide" evidence="1">
    <location>
        <begin position="1"/>
        <end position="21"/>
    </location>
</feature>
<keyword evidence="3" id="KW-1185">Reference proteome</keyword>
<evidence type="ECO:0000256" key="1">
    <source>
        <dbReference type="SAM" id="SignalP"/>
    </source>
</evidence>
<comment type="caution">
    <text evidence="2">The sequence shown here is derived from an EMBL/GenBank/DDBJ whole genome shotgun (WGS) entry which is preliminary data.</text>
</comment>
<accession>A0A418NJZ4</accession>
<evidence type="ECO:0008006" key="4">
    <source>
        <dbReference type="Google" id="ProtNLM"/>
    </source>
</evidence>
<feature type="chain" id="PRO_5019135049" description="DUF4142 domain-containing protein" evidence="1">
    <location>
        <begin position="22"/>
        <end position="169"/>
    </location>
</feature>
<dbReference type="EMBL" id="QXFK01000014">
    <property type="protein sequence ID" value="RIV79656.1"/>
    <property type="molecule type" value="Genomic_DNA"/>
</dbReference>
<reference evidence="2 3" key="1">
    <citation type="submission" date="2018-08" db="EMBL/GenBank/DDBJ databases">
        <title>Altererythrobacter sp.Ery1 and Ery12, the genome sequencing of novel strains in genus Alterythrobacter.</title>
        <authorList>
            <person name="Cheng H."/>
            <person name="Wu Y.-H."/>
            <person name="Fang C."/>
            <person name="Xu X.-W."/>
        </authorList>
    </citation>
    <scope>NUCLEOTIDE SEQUENCE [LARGE SCALE GENOMIC DNA]</scope>
    <source>
        <strain evidence="2 3">Ery1</strain>
    </source>
</reference>
<gene>
    <name evidence="2" type="ORF">D2V04_06760</name>
</gene>
<proteinExistence type="predicted"/>
<keyword evidence="1" id="KW-0732">Signal</keyword>
<evidence type="ECO:0000313" key="2">
    <source>
        <dbReference type="EMBL" id="RIV79656.1"/>
    </source>
</evidence>
<protein>
    <recommendedName>
        <fullName evidence="4">DUF4142 domain-containing protein</fullName>
    </recommendedName>
</protein>
<sequence>MKQALTRLAPLFLAAPLAACAGGSADYPSLAIRDAERVEGTFEPAPATEAPAPPVAPSADLLQRLSQLETEAASAHQAFTQAVPGARRTIEAARGAGVETNSWAAAQVALADLDSHRSRTAIALGDLDLIFADATLAFELREPISAARSEVVDMITQEDAILAELRRVR</sequence>
<name>A0A418NJZ4_9SPHN</name>
<organism evidence="2 3">
    <name type="scientific">Pelagerythrobacter aerophilus</name>
    <dbReference type="NCBI Taxonomy" id="2306995"/>
    <lineage>
        <taxon>Bacteria</taxon>
        <taxon>Pseudomonadati</taxon>
        <taxon>Pseudomonadota</taxon>
        <taxon>Alphaproteobacteria</taxon>
        <taxon>Sphingomonadales</taxon>
        <taxon>Erythrobacteraceae</taxon>
        <taxon>Pelagerythrobacter</taxon>
    </lineage>
</organism>